<protein>
    <submittedName>
        <fullName evidence="1">Uncharacterized protein</fullName>
    </submittedName>
</protein>
<proteinExistence type="predicted"/>
<name>A0A0A9A8E3_ARUDO</name>
<reference evidence="1" key="1">
    <citation type="submission" date="2014-09" db="EMBL/GenBank/DDBJ databases">
        <authorList>
            <person name="Magalhaes I.L.F."/>
            <person name="Oliveira U."/>
            <person name="Santos F.R."/>
            <person name="Vidigal T.H.D.A."/>
            <person name="Brescovit A.D."/>
            <person name="Santos A.J."/>
        </authorList>
    </citation>
    <scope>NUCLEOTIDE SEQUENCE</scope>
    <source>
        <tissue evidence="1">Shoot tissue taken approximately 20 cm above the soil surface</tissue>
    </source>
</reference>
<dbReference type="AlphaFoldDB" id="A0A0A9A8E3"/>
<sequence length="50" mass="5857">MYVIFIFKSQKLLYKGRREYNVFGLEMLPSIHILVEVKSQVLSPTLNTVL</sequence>
<evidence type="ECO:0000313" key="1">
    <source>
        <dbReference type="EMBL" id="JAD45260.1"/>
    </source>
</evidence>
<organism evidence="1">
    <name type="scientific">Arundo donax</name>
    <name type="common">Giant reed</name>
    <name type="synonym">Donax arundinaceus</name>
    <dbReference type="NCBI Taxonomy" id="35708"/>
    <lineage>
        <taxon>Eukaryota</taxon>
        <taxon>Viridiplantae</taxon>
        <taxon>Streptophyta</taxon>
        <taxon>Embryophyta</taxon>
        <taxon>Tracheophyta</taxon>
        <taxon>Spermatophyta</taxon>
        <taxon>Magnoliopsida</taxon>
        <taxon>Liliopsida</taxon>
        <taxon>Poales</taxon>
        <taxon>Poaceae</taxon>
        <taxon>PACMAD clade</taxon>
        <taxon>Arundinoideae</taxon>
        <taxon>Arundineae</taxon>
        <taxon>Arundo</taxon>
    </lineage>
</organism>
<dbReference type="EMBL" id="GBRH01252635">
    <property type="protein sequence ID" value="JAD45260.1"/>
    <property type="molecule type" value="Transcribed_RNA"/>
</dbReference>
<accession>A0A0A9A8E3</accession>
<reference evidence="1" key="2">
    <citation type="journal article" date="2015" name="Data Brief">
        <title>Shoot transcriptome of the giant reed, Arundo donax.</title>
        <authorList>
            <person name="Barrero R.A."/>
            <person name="Guerrero F.D."/>
            <person name="Moolhuijzen P."/>
            <person name="Goolsby J.A."/>
            <person name="Tidwell J."/>
            <person name="Bellgard S.E."/>
            <person name="Bellgard M.I."/>
        </authorList>
    </citation>
    <scope>NUCLEOTIDE SEQUENCE</scope>
    <source>
        <tissue evidence="1">Shoot tissue taken approximately 20 cm above the soil surface</tissue>
    </source>
</reference>